<gene>
    <name evidence="1" type="ORF">L6164_037611</name>
</gene>
<keyword evidence="2" id="KW-1185">Reference proteome</keyword>
<evidence type="ECO:0000313" key="2">
    <source>
        <dbReference type="Proteomes" id="UP000828941"/>
    </source>
</evidence>
<protein>
    <submittedName>
        <fullName evidence="1">Uncharacterized protein</fullName>
    </submittedName>
</protein>
<comment type="caution">
    <text evidence="1">The sequence shown here is derived from an EMBL/GenBank/DDBJ whole genome shotgun (WGS) entry which is preliminary data.</text>
</comment>
<reference evidence="1 2" key="1">
    <citation type="journal article" date="2022" name="DNA Res.">
        <title>Chromosomal-level genome assembly of the orchid tree Bauhinia variegata (Leguminosae; Cercidoideae) supports the allotetraploid origin hypothesis of Bauhinia.</title>
        <authorList>
            <person name="Zhong Y."/>
            <person name="Chen Y."/>
            <person name="Zheng D."/>
            <person name="Pang J."/>
            <person name="Liu Y."/>
            <person name="Luo S."/>
            <person name="Meng S."/>
            <person name="Qian L."/>
            <person name="Wei D."/>
            <person name="Dai S."/>
            <person name="Zhou R."/>
        </authorList>
    </citation>
    <scope>NUCLEOTIDE SEQUENCE [LARGE SCALE GENOMIC DNA]</scope>
    <source>
        <strain evidence="1">BV-YZ2020</strain>
    </source>
</reference>
<dbReference type="EMBL" id="CM039439">
    <property type="protein sequence ID" value="KAI4297740.1"/>
    <property type="molecule type" value="Genomic_DNA"/>
</dbReference>
<accession>A0ACB9KKS1</accession>
<name>A0ACB9KKS1_BAUVA</name>
<proteinExistence type="predicted"/>
<dbReference type="Proteomes" id="UP000828941">
    <property type="component" value="Chromosome 14"/>
</dbReference>
<evidence type="ECO:0000313" key="1">
    <source>
        <dbReference type="EMBL" id="KAI4297740.1"/>
    </source>
</evidence>
<sequence>MPSLPFPSLKFTPSGQKSNKVRFGNICLVESLLKDSYNGQLSHAVSSLVLLASKGIRLPSRILANLLRQCAEVRSLKQGKLVHLHLKLTGLKYPTTLLANHLIYMYFRCGDDVQARKVFDKMEVRNLYSWNNMLSGYVKMGMVKQARNLFNKMPEKDYISWNTMVIGHAQNGFFDEALSYYRRLRTLSIGYNEFTFAGVLTVCVKLKEFQLSKQVHGQVLVSGFLSNVVLSSSLVDAYVKCREMAYARTLFDEMPIRDVLAWTTLVSGYALWGDMDSASELFNQMPQKNSISWTSLISGYTRNGLSHEALTTFREMIMHQVRPDQHTFSSCFSACANIASIKHGKQIHAFLIRTYVRPNTIVVSSIVDMYSKCGSIETAKRVFNFIENKEDPGLWNTMISALAQHGYGVEAISTLNNMLRSRVKPSKVTFVVILNACSHSGLVQEGLEFFNSMTSDHNIVPDQEHYACLIDLLGRAGCFNELIKQLQLMDFKLGDHVWNALLGVCRIHGNIELGREAAERLIELQPQSSAAYVLLSSIYAALGKWELVENVRKLMDNRHVRKELAISWIEIDNKVNVFTVSDESHPLKETIYSILGHLGSQIEDNASTYF</sequence>
<organism evidence="1 2">
    <name type="scientific">Bauhinia variegata</name>
    <name type="common">Purple orchid tree</name>
    <name type="synonym">Phanera variegata</name>
    <dbReference type="NCBI Taxonomy" id="167791"/>
    <lineage>
        <taxon>Eukaryota</taxon>
        <taxon>Viridiplantae</taxon>
        <taxon>Streptophyta</taxon>
        <taxon>Embryophyta</taxon>
        <taxon>Tracheophyta</taxon>
        <taxon>Spermatophyta</taxon>
        <taxon>Magnoliopsida</taxon>
        <taxon>eudicotyledons</taxon>
        <taxon>Gunneridae</taxon>
        <taxon>Pentapetalae</taxon>
        <taxon>rosids</taxon>
        <taxon>fabids</taxon>
        <taxon>Fabales</taxon>
        <taxon>Fabaceae</taxon>
        <taxon>Cercidoideae</taxon>
        <taxon>Cercideae</taxon>
        <taxon>Bauhiniinae</taxon>
        <taxon>Bauhinia</taxon>
    </lineage>
</organism>